<name>A0A2P2QDM3_RHIMU</name>
<evidence type="ECO:0000313" key="2">
    <source>
        <dbReference type="EMBL" id="MBX65072.1"/>
    </source>
</evidence>
<dbReference type="EMBL" id="GGEC01084588">
    <property type="protein sequence ID" value="MBX65072.1"/>
    <property type="molecule type" value="Transcribed_RNA"/>
</dbReference>
<protein>
    <submittedName>
        <fullName evidence="2">Uncharacterized protein</fullName>
    </submittedName>
</protein>
<dbReference type="AlphaFoldDB" id="A0A2P2QDM3"/>
<sequence length="29" mass="3367">MPGTTHRHDRNWRVQSELSPCSLTKNTIT</sequence>
<feature type="region of interest" description="Disordered" evidence="1">
    <location>
        <begin position="1"/>
        <end position="29"/>
    </location>
</feature>
<organism evidence="2">
    <name type="scientific">Rhizophora mucronata</name>
    <name type="common">Asiatic mangrove</name>
    <dbReference type="NCBI Taxonomy" id="61149"/>
    <lineage>
        <taxon>Eukaryota</taxon>
        <taxon>Viridiplantae</taxon>
        <taxon>Streptophyta</taxon>
        <taxon>Embryophyta</taxon>
        <taxon>Tracheophyta</taxon>
        <taxon>Spermatophyta</taxon>
        <taxon>Magnoliopsida</taxon>
        <taxon>eudicotyledons</taxon>
        <taxon>Gunneridae</taxon>
        <taxon>Pentapetalae</taxon>
        <taxon>rosids</taxon>
        <taxon>fabids</taxon>
        <taxon>Malpighiales</taxon>
        <taxon>Rhizophoraceae</taxon>
        <taxon>Rhizophora</taxon>
    </lineage>
</organism>
<feature type="compositionally biased region" description="Polar residues" evidence="1">
    <location>
        <begin position="13"/>
        <end position="29"/>
    </location>
</feature>
<reference evidence="2" key="1">
    <citation type="submission" date="2018-02" db="EMBL/GenBank/DDBJ databases">
        <title>Rhizophora mucronata_Transcriptome.</title>
        <authorList>
            <person name="Meera S.P."/>
            <person name="Sreeshan A."/>
            <person name="Augustine A."/>
        </authorList>
    </citation>
    <scope>NUCLEOTIDE SEQUENCE</scope>
    <source>
        <tissue evidence="2">Leaf</tissue>
    </source>
</reference>
<feature type="compositionally biased region" description="Basic residues" evidence="1">
    <location>
        <begin position="1"/>
        <end position="10"/>
    </location>
</feature>
<accession>A0A2P2QDM3</accession>
<evidence type="ECO:0000256" key="1">
    <source>
        <dbReference type="SAM" id="MobiDB-lite"/>
    </source>
</evidence>
<proteinExistence type="predicted"/>